<dbReference type="GeneID" id="36549708"/>
<keyword evidence="2" id="KW-1185">Reference proteome</keyword>
<protein>
    <submittedName>
        <fullName evidence="1">Uncharacterized protein</fullName>
    </submittedName>
</protein>
<dbReference type="EMBL" id="MSFM01000002">
    <property type="protein sequence ID" value="PKY07000.1"/>
    <property type="molecule type" value="Genomic_DNA"/>
</dbReference>
<sequence>MAVRPTLFSASLFANPCWPGGETGFRGYCVICWSVGLEGSRASDDELYVMIVSNMGSYYRRPSLSYKATTTVPYLGRCLYGRFPRGAPLANQSFTMEHARKSAPGIPENRLSFHPPPGLLCLGKITCLW</sequence>
<reference evidence="1" key="1">
    <citation type="submission" date="2016-12" db="EMBL/GenBank/DDBJ databases">
        <title>The genomes of Aspergillus section Nigri reveals drivers in fungal speciation.</title>
        <authorList>
            <consortium name="DOE Joint Genome Institute"/>
            <person name="Vesth T.C."/>
            <person name="Nybo J."/>
            <person name="Theobald S."/>
            <person name="Brandl J."/>
            <person name="Frisvad J.C."/>
            <person name="Nielsen K.F."/>
            <person name="Lyhne E.K."/>
            <person name="Kogle M.E."/>
            <person name="Kuo A."/>
            <person name="Riley R."/>
            <person name="Clum A."/>
            <person name="Nolan M."/>
            <person name="Lipzen A."/>
            <person name="Salamov A."/>
            <person name="Henrissat B."/>
            <person name="Wiebenga A."/>
            <person name="De vries R.P."/>
            <person name="Grigoriev I.V."/>
            <person name="Mortensen U.H."/>
            <person name="Andersen M.R."/>
            <person name="Baker S.E."/>
        </authorList>
    </citation>
    <scope>NUCLEOTIDE SEQUENCE</scope>
    <source>
        <strain evidence="1">IBT 28561</strain>
    </source>
</reference>
<proteinExistence type="predicted"/>
<evidence type="ECO:0000313" key="2">
    <source>
        <dbReference type="Proteomes" id="UP000234254"/>
    </source>
</evidence>
<dbReference type="AlphaFoldDB" id="A0A2I1DAV7"/>
<accession>A0A2I1DAV7</accession>
<dbReference type="OrthoDB" id="10380471at2759"/>
<evidence type="ECO:0000313" key="1">
    <source>
        <dbReference type="EMBL" id="PKY07000.1"/>
    </source>
</evidence>
<comment type="caution">
    <text evidence="1">The sequence shown here is derived from an EMBL/GenBank/DDBJ whole genome shotgun (WGS) entry which is preliminary data.</text>
</comment>
<dbReference type="Proteomes" id="UP000234254">
    <property type="component" value="Unassembled WGS sequence"/>
</dbReference>
<organism evidence="1 2">
    <name type="scientific">Aspergillus campestris (strain IBT 28561)</name>
    <dbReference type="NCBI Taxonomy" id="1392248"/>
    <lineage>
        <taxon>Eukaryota</taxon>
        <taxon>Fungi</taxon>
        <taxon>Dikarya</taxon>
        <taxon>Ascomycota</taxon>
        <taxon>Pezizomycotina</taxon>
        <taxon>Eurotiomycetes</taxon>
        <taxon>Eurotiomycetidae</taxon>
        <taxon>Eurotiales</taxon>
        <taxon>Aspergillaceae</taxon>
        <taxon>Aspergillus</taxon>
        <taxon>Aspergillus subgen. Circumdati</taxon>
    </lineage>
</organism>
<dbReference type="RefSeq" id="XP_024695594.1">
    <property type="nucleotide sequence ID" value="XM_024842179.1"/>
</dbReference>
<name>A0A2I1DAV7_ASPC2</name>
<dbReference type="VEuPathDB" id="FungiDB:P168DRAFT_85579"/>
<gene>
    <name evidence="1" type="ORF">P168DRAFT_85579</name>
</gene>